<dbReference type="OrthoDB" id="5365701at2759"/>
<feature type="domain" description="C2H2-type" evidence="2">
    <location>
        <begin position="363"/>
        <end position="389"/>
    </location>
</feature>
<evidence type="ECO:0000313" key="4">
    <source>
        <dbReference type="Proteomes" id="UP000799302"/>
    </source>
</evidence>
<accession>A0A6A6UGX4</accession>
<sequence length="546" mass="61343">MDNSKKSTSDLTRSCIAQFGQCINDALDTAQKTHLQNRLADLKLWADSVGAVARDKASLDQRFQQRPNDTNLVRGLLQLLQEFLTEFDGSTESMENVDSMMKNLASIGVAIRQSGKKSRLQKADNSFNPNQHRELRAHLNCLIISKPDRNVRETYDPNHFADVELEGPGKRLVEANLRRRHRFLEAQRHSYQLRDRSLNLPVAPIPTGIKHPGASKSTQSRGTTSGSVTRRETQIKTNSKPSVLAKSAAFTASGVSASVPETAFQGLRQHIKSPQTRITAITGSAQYPNPKTAKADQKMFKCPCCCQAIPFEEANNSTQWRRHIANDLCPYTCILDDCPTPFKLFVTQKEWNEHFMNDHPPRWQCLYCHDDPPIFQEPSALMNHLQEIHSEGEALDLATILSQFAVQTMGLTKCPLCDSSGPPDSPELLEHVFKHIHDFSLRSLPWPKPVILRLDKPIGTYNIAINDNDRVLEWVDTLECVGPEGESETTIPPSFSWDLKTPAIHLSPTWELNPPAIYDENRDAANLSGRDYFAENDYFADESSDG</sequence>
<organism evidence="3 4">
    <name type="scientific">Microthyrium microscopicum</name>
    <dbReference type="NCBI Taxonomy" id="703497"/>
    <lineage>
        <taxon>Eukaryota</taxon>
        <taxon>Fungi</taxon>
        <taxon>Dikarya</taxon>
        <taxon>Ascomycota</taxon>
        <taxon>Pezizomycotina</taxon>
        <taxon>Dothideomycetes</taxon>
        <taxon>Dothideomycetes incertae sedis</taxon>
        <taxon>Microthyriales</taxon>
        <taxon>Microthyriaceae</taxon>
        <taxon>Microthyrium</taxon>
    </lineage>
</organism>
<proteinExistence type="predicted"/>
<feature type="region of interest" description="Disordered" evidence="1">
    <location>
        <begin position="205"/>
        <end position="240"/>
    </location>
</feature>
<dbReference type="PANTHER" id="PTHR35391:SF7">
    <property type="entry name" value="C2H2-TYPE DOMAIN-CONTAINING PROTEIN"/>
    <property type="match status" value="1"/>
</dbReference>
<name>A0A6A6UGX4_9PEZI</name>
<dbReference type="EMBL" id="MU004233">
    <property type="protein sequence ID" value="KAF2670811.1"/>
    <property type="molecule type" value="Genomic_DNA"/>
</dbReference>
<feature type="domain" description="C2H2-type" evidence="2">
    <location>
        <begin position="331"/>
        <end position="359"/>
    </location>
</feature>
<dbReference type="SMART" id="SM00355">
    <property type="entry name" value="ZnF_C2H2"/>
    <property type="match status" value="3"/>
</dbReference>
<keyword evidence="4" id="KW-1185">Reference proteome</keyword>
<dbReference type="AlphaFoldDB" id="A0A6A6UGX4"/>
<evidence type="ECO:0000256" key="1">
    <source>
        <dbReference type="SAM" id="MobiDB-lite"/>
    </source>
</evidence>
<protein>
    <recommendedName>
        <fullName evidence="2">C2H2-type domain-containing protein</fullName>
    </recommendedName>
</protein>
<dbReference type="PANTHER" id="PTHR35391">
    <property type="entry name" value="C2H2-TYPE DOMAIN-CONTAINING PROTEIN-RELATED"/>
    <property type="match status" value="1"/>
</dbReference>
<dbReference type="InterPro" id="IPR013087">
    <property type="entry name" value="Znf_C2H2_type"/>
</dbReference>
<dbReference type="Proteomes" id="UP000799302">
    <property type="component" value="Unassembled WGS sequence"/>
</dbReference>
<feature type="domain" description="C2H2-type" evidence="2">
    <location>
        <begin position="412"/>
        <end position="435"/>
    </location>
</feature>
<evidence type="ECO:0000259" key="2">
    <source>
        <dbReference type="SMART" id="SM00355"/>
    </source>
</evidence>
<evidence type="ECO:0000313" key="3">
    <source>
        <dbReference type="EMBL" id="KAF2670811.1"/>
    </source>
</evidence>
<feature type="compositionally biased region" description="Polar residues" evidence="1">
    <location>
        <begin position="215"/>
        <end position="228"/>
    </location>
</feature>
<gene>
    <name evidence="3" type="ORF">BT63DRAFT_201986</name>
</gene>
<reference evidence="3" key="1">
    <citation type="journal article" date="2020" name="Stud. Mycol.">
        <title>101 Dothideomycetes genomes: a test case for predicting lifestyles and emergence of pathogens.</title>
        <authorList>
            <person name="Haridas S."/>
            <person name="Albert R."/>
            <person name="Binder M."/>
            <person name="Bloem J."/>
            <person name="Labutti K."/>
            <person name="Salamov A."/>
            <person name="Andreopoulos B."/>
            <person name="Baker S."/>
            <person name="Barry K."/>
            <person name="Bills G."/>
            <person name="Bluhm B."/>
            <person name="Cannon C."/>
            <person name="Castanera R."/>
            <person name="Culley D."/>
            <person name="Daum C."/>
            <person name="Ezra D."/>
            <person name="Gonzalez J."/>
            <person name="Henrissat B."/>
            <person name="Kuo A."/>
            <person name="Liang C."/>
            <person name="Lipzen A."/>
            <person name="Lutzoni F."/>
            <person name="Magnuson J."/>
            <person name="Mondo S."/>
            <person name="Nolan M."/>
            <person name="Ohm R."/>
            <person name="Pangilinan J."/>
            <person name="Park H.-J."/>
            <person name="Ramirez L."/>
            <person name="Alfaro M."/>
            <person name="Sun H."/>
            <person name="Tritt A."/>
            <person name="Yoshinaga Y."/>
            <person name="Zwiers L.-H."/>
            <person name="Turgeon B."/>
            <person name="Goodwin S."/>
            <person name="Spatafora J."/>
            <person name="Crous P."/>
            <person name="Grigoriev I."/>
        </authorList>
    </citation>
    <scope>NUCLEOTIDE SEQUENCE</scope>
    <source>
        <strain evidence="3">CBS 115976</strain>
    </source>
</reference>